<keyword evidence="3" id="KW-1185">Reference proteome</keyword>
<evidence type="ECO:0000313" key="3">
    <source>
        <dbReference type="Proteomes" id="UP000217790"/>
    </source>
</evidence>
<dbReference type="Proteomes" id="UP000217790">
    <property type="component" value="Unassembled WGS sequence"/>
</dbReference>
<gene>
    <name evidence="2" type="ORF">ARMGADRAFT_1007650</name>
</gene>
<evidence type="ECO:0000256" key="1">
    <source>
        <dbReference type="SAM" id="MobiDB-lite"/>
    </source>
</evidence>
<dbReference type="OMA" id="MISEWAT"/>
<proteinExistence type="predicted"/>
<accession>A0A2H3DUW9</accession>
<evidence type="ECO:0000313" key="2">
    <source>
        <dbReference type="EMBL" id="PBK99019.1"/>
    </source>
</evidence>
<sequence>MSLTVHHYTTSNHDEESLLCTARRLALEGKWLTPPSCRTLRLNFDAQWEYAVPPPVPDVGNRVTSRPLRDWGDLAEDGDDGKGLEELEEWAPYVRESLRPPVQKYGDVEMDEADAGIIINDEELHSPSTRLFLYAGSNEKSKHRPAPSTSTRARFENEADSGFIRDTDNEGFDETDTGFHVDEDEMEEDMSFGFVLSGRSGVSYNWVDDNPVDEDEMNTDFIEAEGPSAEDEEDEAGVESDLLSLSQDSKAKDFTLSRKVSEALRVREDDAVFEDGWSGEADTGFHIEGEGEEDDYMDSQFFLPSSRSRDETNAAFVAGDRKPPSVDTPLPDVPIELSDESPDIVMSDEDEDEDANTGFIDFKASLDTDEEDEEEDIDSRFILSDGDIQYHHGSISEILDADGFTTVQEVKEEEEMEKHIEGEYEEDMISEWATGGDEDDSKLHGAENGDYEYKGHPSTLLPIPPTIISKLLTSPVHTPQRFLEKYKSLSSRVESLGSGLGWIIPVTTPGGVILTDGHEAPGCWTPRSLAAFWSFLGESLHEETGMGVAYDYFGGKGYFFKLYHDARLSVLLRGRLDEWIWKDQDEEEGVRMFQGVRLLLRNSVNKEIGFW</sequence>
<name>A0A2H3DUW9_ARMGA</name>
<dbReference type="OrthoDB" id="2911811at2759"/>
<feature type="region of interest" description="Disordered" evidence="1">
    <location>
        <begin position="318"/>
        <end position="338"/>
    </location>
</feature>
<dbReference type="InParanoid" id="A0A2H3DUW9"/>
<organism evidence="2 3">
    <name type="scientific">Armillaria gallica</name>
    <name type="common">Bulbous honey fungus</name>
    <name type="synonym">Armillaria bulbosa</name>
    <dbReference type="NCBI Taxonomy" id="47427"/>
    <lineage>
        <taxon>Eukaryota</taxon>
        <taxon>Fungi</taxon>
        <taxon>Dikarya</taxon>
        <taxon>Basidiomycota</taxon>
        <taxon>Agaricomycotina</taxon>
        <taxon>Agaricomycetes</taxon>
        <taxon>Agaricomycetidae</taxon>
        <taxon>Agaricales</taxon>
        <taxon>Marasmiineae</taxon>
        <taxon>Physalacriaceae</taxon>
        <taxon>Armillaria</taxon>
    </lineage>
</organism>
<protein>
    <submittedName>
        <fullName evidence="2">Uncharacterized protein</fullName>
    </submittedName>
</protein>
<dbReference type="EMBL" id="KZ293647">
    <property type="protein sequence ID" value="PBK99019.1"/>
    <property type="molecule type" value="Genomic_DNA"/>
</dbReference>
<reference evidence="3" key="1">
    <citation type="journal article" date="2017" name="Nat. Ecol. Evol.">
        <title>Genome expansion and lineage-specific genetic innovations in the forest pathogenic fungi Armillaria.</title>
        <authorList>
            <person name="Sipos G."/>
            <person name="Prasanna A.N."/>
            <person name="Walter M.C."/>
            <person name="O'Connor E."/>
            <person name="Balint B."/>
            <person name="Krizsan K."/>
            <person name="Kiss B."/>
            <person name="Hess J."/>
            <person name="Varga T."/>
            <person name="Slot J."/>
            <person name="Riley R."/>
            <person name="Boka B."/>
            <person name="Rigling D."/>
            <person name="Barry K."/>
            <person name="Lee J."/>
            <person name="Mihaltcheva S."/>
            <person name="LaButti K."/>
            <person name="Lipzen A."/>
            <person name="Waldron R."/>
            <person name="Moloney N.M."/>
            <person name="Sperisen C."/>
            <person name="Kredics L."/>
            <person name="Vagvoelgyi C."/>
            <person name="Patrignani A."/>
            <person name="Fitzpatrick D."/>
            <person name="Nagy I."/>
            <person name="Doyle S."/>
            <person name="Anderson J.B."/>
            <person name="Grigoriev I.V."/>
            <person name="Gueldener U."/>
            <person name="Muensterkoetter M."/>
            <person name="Nagy L.G."/>
        </authorList>
    </citation>
    <scope>NUCLEOTIDE SEQUENCE [LARGE SCALE GENOMIC DNA]</scope>
    <source>
        <strain evidence="3">Ar21-2</strain>
    </source>
</reference>
<dbReference type="STRING" id="47427.A0A2H3DUW9"/>
<dbReference type="AlphaFoldDB" id="A0A2H3DUW9"/>